<dbReference type="InterPro" id="IPR026015">
    <property type="entry name" value="ATP_synth_OSCP/delta_N_sf"/>
</dbReference>
<proteinExistence type="inferred from homology"/>
<dbReference type="PROSITE" id="PS00389">
    <property type="entry name" value="ATPASE_DELTA"/>
    <property type="match status" value="1"/>
</dbReference>
<comment type="function">
    <text evidence="8">F(1)F(0) ATP synthase produces ATP from ADP in the presence of a proton or sodium gradient. F-type ATPases consist of two structural domains, F(1) containing the extramembraneous catalytic core and F(0) containing the membrane proton channel, linked together by a central stalk and a peripheral stalk. During catalysis, ATP synthesis in the catalytic domain of F(1) is coupled via a rotary mechanism of the central stalk subunits to proton translocation.</text>
</comment>
<evidence type="ECO:0000256" key="2">
    <source>
        <dbReference type="ARBA" id="ARBA00022448"/>
    </source>
</evidence>
<keyword evidence="5 8" id="KW-0472">Membrane</keyword>
<evidence type="ECO:0000256" key="7">
    <source>
        <dbReference type="ARBA" id="ARBA00023310"/>
    </source>
</evidence>
<dbReference type="InterPro" id="IPR020781">
    <property type="entry name" value="ATPase_OSCP/d_CS"/>
</dbReference>
<evidence type="ECO:0000313" key="9">
    <source>
        <dbReference type="EMBL" id="XAF70582.1"/>
    </source>
</evidence>
<dbReference type="InterPro" id="IPR000711">
    <property type="entry name" value="ATPase_OSCP/dsu"/>
</dbReference>
<keyword evidence="3 8" id="KW-0375">Hydrogen ion transport</keyword>
<evidence type="ECO:0000256" key="6">
    <source>
        <dbReference type="ARBA" id="ARBA00023196"/>
    </source>
</evidence>
<evidence type="ECO:0000256" key="4">
    <source>
        <dbReference type="ARBA" id="ARBA00023065"/>
    </source>
</evidence>
<keyword evidence="4 8" id="KW-0406">Ion transport</keyword>
<dbReference type="EMBL" id="CP128355">
    <property type="protein sequence ID" value="XAF70582.1"/>
    <property type="molecule type" value="Genomic_DNA"/>
</dbReference>
<dbReference type="Proteomes" id="UP001436297">
    <property type="component" value="Chromosome"/>
</dbReference>
<evidence type="ECO:0000256" key="3">
    <source>
        <dbReference type="ARBA" id="ARBA00022781"/>
    </source>
</evidence>
<comment type="subcellular location">
    <subcellularLocation>
        <location evidence="8">Cell membrane</location>
        <topology evidence="8">Peripheral membrane protein</topology>
    </subcellularLocation>
    <subcellularLocation>
        <location evidence="1">Membrane</location>
    </subcellularLocation>
</comment>
<dbReference type="PANTHER" id="PTHR11910">
    <property type="entry name" value="ATP SYNTHASE DELTA CHAIN"/>
    <property type="match status" value="1"/>
</dbReference>
<evidence type="ECO:0000256" key="8">
    <source>
        <dbReference type="HAMAP-Rule" id="MF_01416"/>
    </source>
</evidence>
<protein>
    <recommendedName>
        <fullName evidence="8">ATP synthase subunit delta</fullName>
    </recommendedName>
    <alternativeName>
        <fullName evidence="8">ATP synthase F(1) sector subunit delta</fullName>
    </alternativeName>
    <alternativeName>
        <fullName evidence="8">F-type ATPase subunit delta</fullName>
        <shortName evidence="8">F-ATPase subunit delta</shortName>
    </alternativeName>
</protein>
<reference evidence="9 10" key="1">
    <citation type="journal article" date="2024" name="Pathogens">
        <title>Staphylococcus hsinchuensis sp. nov., Isolated from Soymilk.</title>
        <authorList>
            <person name="Wang Y.T."/>
            <person name="Lin Y.C."/>
            <person name="Hsieh Y.H."/>
            <person name="Lin Y.T."/>
            <person name="Hamada M."/>
            <person name="Chen C.C."/>
            <person name="Liou J.S."/>
            <person name="Lee A.Y."/>
            <person name="Zhang W.L."/>
            <person name="Chen Y.T."/>
            <person name="Huang C.H."/>
        </authorList>
    </citation>
    <scope>NUCLEOTIDE SEQUENCE [LARGE SCALE GENOMIC DNA]</scope>
    <source>
        <strain evidence="9 10">H164</strain>
    </source>
</reference>
<dbReference type="Gene3D" id="1.10.520.20">
    <property type="entry name" value="N-terminal domain of the delta subunit of the F1F0-ATP synthase"/>
    <property type="match status" value="1"/>
</dbReference>
<sequence length="179" mass="20588">MANISKKYAKALFDTALDVDQLDVVYDEFSIIDQVVQEETAKLTELDQDPQRDTQQRLQIVTVAFGQANTYLRNMLKVLAENRHLSYTHAIFKEYEILLNEHHNQDYAIVESVYELSEDDLSRIATLIQQRTQLSKVMITNEINPDLIGGIRVKVGTKVMDASLQNDLAQLEKKFTRVK</sequence>
<keyword evidence="2 8" id="KW-0813">Transport</keyword>
<comment type="function">
    <text evidence="8">This protein is part of the stalk that links CF(0) to CF(1). It either transmits conformational changes from CF(0) to CF(1) or is implicated in proton conduction.</text>
</comment>
<dbReference type="NCBIfam" id="TIGR01145">
    <property type="entry name" value="ATP_synt_delta"/>
    <property type="match status" value="1"/>
</dbReference>
<name>A0ABZ3ECN6_9STAP</name>
<evidence type="ECO:0000313" key="10">
    <source>
        <dbReference type="Proteomes" id="UP001436297"/>
    </source>
</evidence>
<comment type="similarity">
    <text evidence="8">Belongs to the ATPase delta chain family.</text>
</comment>
<accession>A0ABZ3ECN6</accession>
<dbReference type="RefSeq" id="WP_251518255.1">
    <property type="nucleotide sequence ID" value="NZ_CP128355.1"/>
</dbReference>
<gene>
    <name evidence="8" type="primary">atpH</name>
    <name evidence="9" type="ORF">QQM35_00210</name>
</gene>
<keyword evidence="6 8" id="KW-0139">CF(1)</keyword>
<keyword evidence="10" id="KW-1185">Reference proteome</keyword>
<dbReference type="NCBIfam" id="NF004399">
    <property type="entry name" value="PRK05758.1-1"/>
    <property type="match status" value="1"/>
</dbReference>
<keyword evidence="7 8" id="KW-0066">ATP synthesis</keyword>
<dbReference type="PRINTS" id="PR00125">
    <property type="entry name" value="ATPASEDELTA"/>
</dbReference>
<keyword evidence="8" id="KW-1003">Cell membrane</keyword>
<dbReference type="SUPFAM" id="SSF47928">
    <property type="entry name" value="N-terminal domain of the delta subunit of the F1F0-ATP synthase"/>
    <property type="match status" value="1"/>
</dbReference>
<evidence type="ECO:0000256" key="1">
    <source>
        <dbReference type="ARBA" id="ARBA00004370"/>
    </source>
</evidence>
<evidence type="ECO:0000256" key="5">
    <source>
        <dbReference type="ARBA" id="ARBA00023136"/>
    </source>
</evidence>
<organism evidence="9 10">
    <name type="scientific">Staphylococcus hsinchuensis</name>
    <dbReference type="NCBI Taxonomy" id="3051183"/>
    <lineage>
        <taxon>Bacteria</taxon>
        <taxon>Bacillati</taxon>
        <taxon>Bacillota</taxon>
        <taxon>Bacilli</taxon>
        <taxon>Bacillales</taxon>
        <taxon>Staphylococcaceae</taxon>
        <taxon>Staphylococcus</taxon>
    </lineage>
</organism>
<dbReference type="HAMAP" id="MF_01416">
    <property type="entry name" value="ATP_synth_delta_bact"/>
    <property type="match status" value="1"/>
</dbReference>
<dbReference type="Pfam" id="PF00213">
    <property type="entry name" value="OSCP"/>
    <property type="match status" value="1"/>
</dbReference>